<dbReference type="GO" id="GO:0046951">
    <property type="term" value="P:ketone body biosynthetic process"/>
    <property type="evidence" value="ECO:0007669"/>
    <property type="project" value="TreeGrafter"/>
</dbReference>
<organism evidence="5 6">
    <name type="scientific">Roseomonas acroporae</name>
    <dbReference type="NCBI Taxonomy" id="2937791"/>
    <lineage>
        <taxon>Bacteria</taxon>
        <taxon>Pseudomonadati</taxon>
        <taxon>Pseudomonadota</taxon>
        <taxon>Alphaproteobacteria</taxon>
        <taxon>Acetobacterales</taxon>
        <taxon>Roseomonadaceae</taxon>
        <taxon>Roseomonas</taxon>
    </lineage>
</organism>
<dbReference type="GO" id="GO:0046872">
    <property type="term" value="F:metal ion binding"/>
    <property type="evidence" value="ECO:0007669"/>
    <property type="project" value="UniProtKB-KW"/>
</dbReference>
<evidence type="ECO:0000313" key="5">
    <source>
        <dbReference type="EMBL" id="MCK8784794.1"/>
    </source>
</evidence>
<dbReference type="NCBIfam" id="NF004283">
    <property type="entry name" value="PRK05692.1"/>
    <property type="match status" value="1"/>
</dbReference>
<sequence>MKATLIEVAPRDGFQPIGPFIPTDDKVAFVEAAHAAGLRRIEIGSFVNPKAVPQLRDTAEVLRRTAHLPGLDAQILVPNPRGVALALEAGARHLVYVISASDAHNRSNVRRDTADSTREYGEVMAGLPAGIRVRLNLATTFDCPFDGRMDQALVLDRLARMLEHRADVEVGLCDTTGRADPDHVAALSAECLRRFGASGGEGGTRFVFHGHDTYGLGLANVAAAWHAGITGFDAAFGGLGGCPFAPGATGNTATEDVVWMLHRMGVETGVDLDALVRLAARAAALPGASPGGRVRAAMTGACAA</sequence>
<keyword evidence="6" id="KW-1185">Reference proteome</keyword>
<name>A0A9X1Y6B7_9PROT</name>
<dbReference type="InterPro" id="IPR013785">
    <property type="entry name" value="Aldolase_TIM"/>
</dbReference>
<reference evidence="5" key="1">
    <citation type="submission" date="2022-04" db="EMBL/GenBank/DDBJ databases">
        <title>Roseomonas acroporae sp. nov., isolated from coral Acropora digitifera.</title>
        <authorList>
            <person name="Sun H."/>
        </authorList>
    </citation>
    <scope>NUCLEOTIDE SEQUENCE</scope>
    <source>
        <strain evidence="5">NAR14</strain>
    </source>
</reference>
<protein>
    <submittedName>
        <fullName evidence="5">Hydroxymethylglutaryl-CoA lyase</fullName>
    </submittedName>
</protein>
<dbReference type="GO" id="GO:0004419">
    <property type="term" value="F:hydroxymethylglutaryl-CoA lyase activity"/>
    <property type="evidence" value="ECO:0007669"/>
    <property type="project" value="TreeGrafter"/>
</dbReference>
<dbReference type="PROSITE" id="PS50991">
    <property type="entry name" value="PYR_CT"/>
    <property type="match status" value="1"/>
</dbReference>
<evidence type="ECO:0000313" key="6">
    <source>
        <dbReference type="Proteomes" id="UP001139516"/>
    </source>
</evidence>
<keyword evidence="3 5" id="KW-0456">Lyase</keyword>
<proteinExistence type="inferred from homology"/>
<dbReference type="GO" id="GO:0006552">
    <property type="term" value="P:L-leucine catabolic process"/>
    <property type="evidence" value="ECO:0007669"/>
    <property type="project" value="TreeGrafter"/>
</dbReference>
<dbReference type="Gene3D" id="3.20.20.70">
    <property type="entry name" value="Aldolase class I"/>
    <property type="match status" value="1"/>
</dbReference>
<evidence type="ECO:0000259" key="4">
    <source>
        <dbReference type="PROSITE" id="PS50991"/>
    </source>
</evidence>
<dbReference type="EMBL" id="JALPRX010000038">
    <property type="protein sequence ID" value="MCK8784794.1"/>
    <property type="molecule type" value="Genomic_DNA"/>
</dbReference>
<evidence type="ECO:0000256" key="2">
    <source>
        <dbReference type="ARBA" id="ARBA00022723"/>
    </source>
</evidence>
<keyword evidence="2" id="KW-0479">Metal-binding</keyword>
<evidence type="ECO:0000256" key="3">
    <source>
        <dbReference type="ARBA" id="ARBA00023239"/>
    </source>
</evidence>
<accession>A0A9X1Y6B7</accession>
<dbReference type="Proteomes" id="UP001139516">
    <property type="component" value="Unassembled WGS sequence"/>
</dbReference>
<dbReference type="InterPro" id="IPR000891">
    <property type="entry name" value="PYR_CT"/>
</dbReference>
<evidence type="ECO:0000256" key="1">
    <source>
        <dbReference type="ARBA" id="ARBA00009405"/>
    </source>
</evidence>
<comment type="similarity">
    <text evidence="1">Belongs to the HMG-CoA lyase family.</text>
</comment>
<dbReference type="RefSeq" id="WP_248666915.1">
    <property type="nucleotide sequence ID" value="NZ_JALPRX010000038.1"/>
</dbReference>
<dbReference type="InterPro" id="IPR043594">
    <property type="entry name" value="HMGL"/>
</dbReference>
<dbReference type="AlphaFoldDB" id="A0A9X1Y6B7"/>
<dbReference type="CDD" id="cd07938">
    <property type="entry name" value="DRE_TIM_HMGL"/>
    <property type="match status" value="1"/>
</dbReference>
<gene>
    <name evidence="5" type="ORF">M0638_10405</name>
</gene>
<dbReference type="PANTHER" id="PTHR42738:SF7">
    <property type="entry name" value="HYDROXYMETHYLGLUTARYL-COA LYASE"/>
    <property type="match status" value="1"/>
</dbReference>
<dbReference type="PANTHER" id="PTHR42738">
    <property type="entry name" value="HYDROXYMETHYLGLUTARYL-COA LYASE"/>
    <property type="match status" value="1"/>
</dbReference>
<feature type="domain" description="Pyruvate carboxyltransferase" evidence="4">
    <location>
        <begin position="3"/>
        <end position="276"/>
    </location>
</feature>
<dbReference type="Pfam" id="PF00682">
    <property type="entry name" value="HMGL-like"/>
    <property type="match status" value="1"/>
</dbReference>
<dbReference type="SUPFAM" id="SSF51569">
    <property type="entry name" value="Aldolase"/>
    <property type="match status" value="1"/>
</dbReference>
<comment type="caution">
    <text evidence="5">The sequence shown here is derived from an EMBL/GenBank/DDBJ whole genome shotgun (WGS) entry which is preliminary data.</text>
</comment>